<dbReference type="EMBL" id="AWWI01000060">
    <property type="protein sequence ID" value="PIL20470.1"/>
    <property type="molecule type" value="Genomic_DNA"/>
</dbReference>
<dbReference type="InterPro" id="IPR036412">
    <property type="entry name" value="HAD-like_sf"/>
</dbReference>
<dbReference type="Proteomes" id="UP000231259">
    <property type="component" value="Unassembled WGS sequence"/>
</dbReference>
<dbReference type="AlphaFoldDB" id="A0A2G8RFZ1"/>
<dbReference type="SFLD" id="SFLDG01129">
    <property type="entry name" value="C1.5:_HAD__Beta-PGM__Phosphata"/>
    <property type="match status" value="1"/>
</dbReference>
<organism evidence="5 6">
    <name type="scientific">Puniceibacterium antarcticum</name>
    <dbReference type="NCBI Taxonomy" id="1206336"/>
    <lineage>
        <taxon>Bacteria</taxon>
        <taxon>Pseudomonadati</taxon>
        <taxon>Pseudomonadota</taxon>
        <taxon>Alphaproteobacteria</taxon>
        <taxon>Rhodobacterales</taxon>
        <taxon>Paracoccaceae</taxon>
        <taxon>Puniceibacterium</taxon>
    </lineage>
</organism>
<dbReference type="InterPro" id="IPR006439">
    <property type="entry name" value="HAD-SF_hydro_IA"/>
</dbReference>
<protein>
    <recommendedName>
        <fullName evidence="4">phosphoglycolate phosphatase</fullName>
        <ecNumber evidence="4">3.1.3.18</ecNumber>
    </recommendedName>
</protein>
<dbReference type="OrthoDB" id="9793014at2"/>
<comment type="catalytic activity">
    <reaction evidence="1">
        <text>2-phosphoglycolate + H2O = glycolate + phosphate</text>
        <dbReference type="Rhea" id="RHEA:14369"/>
        <dbReference type="ChEBI" id="CHEBI:15377"/>
        <dbReference type="ChEBI" id="CHEBI:29805"/>
        <dbReference type="ChEBI" id="CHEBI:43474"/>
        <dbReference type="ChEBI" id="CHEBI:58033"/>
        <dbReference type="EC" id="3.1.3.18"/>
    </reaction>
</comment>
<evidence type="ECO:0000256" key="4">
    <source>
        <dbReference type="ARBA" id="ARBA00013078"/>
    </source>
</evidence>
<accession>A0A2G8RFZ1</accession>
<dbReference type="InterPro" id="IPR041492">
    <property type="entry name" value="HAD_2"/>
</dbReference>
<dbReference type="InterPro" id="IPR050155">
    <property type="entry name" value="HAD-like_hydrolase_sf"/>
</dbReference>
<name>A0A2G8RFZ1_9RHOB</name>
<evidence type="ECO:0000256" key="3">
    <source>
        <dbReference type="ARBA" id="ARBA00006171"/>
    </source>
</evidence>
<dbReference type="SFLD" id="SFLDS00003">
    <property type="entry name" value="Haloacid_Dehalogenase"/>
    <property type="match status" value="1"/>
</dbReference>
<keyword evidence="6" id="KW-1185">Reference proteome</keyword>
<comment type="caution">
    <text evidence="5">The sequence shown here is derived from an EMBL/GenBank/DDBJ whole genome shotgun (WGS) entry which is preliminary data.</text>
</comment>
<dbReference type="Gene3D" id="3.40.50.1000">
    <property type="entry name" value="HAD superfamily/HAD-like"/>
    <property type="match status" value="1"/>
</dbReference>
<dbReference type="RefSeq" id="WP_099910423.1">
    <property type="nucleotide sequence ID" value="NZ_AWWI01000060.1"/>
</dbReference>
<comment type="pathway">
    <text evidence="2">Organic acid metabolism; glycolate biosynthesis; glycolate from 2-phosphoglycolate: step 1/1.</text>
</comment>
<evidence type="ECO:0000313" key="5">
    <source>
        <dbReference type="EMBL" id="PIL20470.1"/>
    </source>
</evidence>
<dbReference type="NCBIfam" id="TIGR01549">
    <property type="entry name" value="HAD-SF-IA-v1"/>
    <property type="match status" value="1"/>
</dbReference>
<comment type="similarity">
    <text evidence="3">Belongs to the HAD-like hydrolase superfamily. CbbY/CbbZ/Gph/YieH family.</text>
</comment>
<evidence type="ECO:0000313" key="6">
    <source>
        <dbReference type="Proteomes" id="UP000231259"/>
    </source>
</evidence>
<dbReference type="Pfam" id="PF13419">
    <property type="entry name" value="HAD_2"/>
    <property type="match status" value="1"/>
</dbReference>
<dbReference type="PRINTS" id="PR00413">
    <property type="entry name" value="HADHALOGNASE"/>
</dbReference>
<evidence type="ECO:0000256" key="1">
    <source>
        <dbReference type="ARBA" id="ARBA00000830"/>
    </source>
</evidence>
<dbReference type="GO" id="GO:0005829">
    <property type="term" value="C:cytosol"/>
    <property type="evidence" value="ECO:0007669"/>
    <property type="project" value="TreeGrafter"/>
</dbReference>
<dbReference type="InterPro" id="IPR023214">
    <property type="entry name" value="HAD_sf"/>
</dbReference>
<dbReference type="Gene3D" id="1.10.150.240">
    <property type="entry name" value="Putative phosphatase, domain 2"/>
    <property type="match status" value="1"/>
</dbReference>
<dbReference type="GO" id="GO:0006281">
    <property type="term" value="P:DNA repair"/>
    <property type="evidence" value="ECO:0007669"/>
    <property type="project" value="TreeGrafter"/>
</dbReference>
<proteinExistence type="inferred from homology"/>
<sequence length="221" mass="22795">MRTVIFDLDGTLADTSGDLIAAANHCFSAMGAGALLDPVEDAATAVRGGRAMLTLGLTRLGQMDDAVVDRWYPELLRAYGAAIDVHTVLYPGAVAAVEALLNGGYRTGICTNKPEGLAETLLQKLGVRHLFGSMIGADTLAVRKPDPAPYHAAVTRAGGSVAQSCLIGDTVTDRKTAIAAGVPCVLVTFGPAGAAEMQALDPDALIGHFDELLPTVGRLLG</sequence>
<reference evidence="5 6" key="1">
    <citation type="submission" date="2013-09" db="EMBL/GenBank/DDBJ databases">
        <title>Genome sequencing of Phaeobacter antarcticus sp. nov. SM1211.</title>
        <authorList>
            <person name="Zhang X.-Y."/>
            <person name="Liu C."/>
            <person name="Chen X.-L."/>
            <person name="Xie B.-B."/>
            <person name="Qin Q.-L."/>
            <person name="Rong J.-C."/>
            <person name="Zhang Y.-Z."/>
        </authorList>
    </citation>
    <scope>NUCLEOTIDE SEQUENCE [LARGE SCALE GENOMIC DNA]</scope>
    <source>
        <strain evidence="5 6">SM1211</strain>
    </source>
</reference>
<dbReference type="InterPro" id="IPR023198">
    <property type="entry name" value="PGP-like_dom2"/>
</dbReference>
<dbReference type="EC" id="3.1.3.18" evidence="4"/>
<gene>
    <name evidence="5" type="ORF">P775_08045</name>
</gene>
<evidence type="ECO:0000256" key="2">
    <source>
        <dbReference type="ARBA" id="ARBA00004818"/>
    </source>
</evidence>
<dbReference type="SUPFAM" id="SSF56784">
    <property type="entry name" value="HAD-like"/>
    <property type="match status" value="1"/>
</dbReference>
<dbReference type="GO" id="GO:0008967">
    <property type="term" value="F:phosphoglycolate phosphatase activity"/>
    <property type="evidence" value="ECO:0007669"/>
    <property type="project" value="UniProtKB-EC"/>
</dbReference>
<dbReference type="PANTHER" id="PTHR43434:SF1">
    <property type="entry name" value="PHOSPHOGLYCOLATE PHOSPHATASE"/>
    <property type="match status" value="1"/>
</dbReference>
<dbReference type="PANTHER" id="PTHR43434">
    <property type="entry name" value="PHOSPHOGLYCOLATE PHOSPHATASE"/>
    <property type="match status" value="1"/>
</dbReference>